<organism evidence="4 5">
    <name type="scientific">Spirosoma fluviale</name>
    <dbReference type="NCBI Taxonomy" id="1597977"/>
    <lineage>
        <taxon>Bacteria</taxon>
        <taxon>Pseudomonadati</taxon>
        <taxon>Bacteroidota</taxon>
        <taxon>Cytophagia</taxon>
        <taxon>Cytophagales</taxon>
        <taxon>Cytophagaceae</taxon>
        <taxon>Spirosoma</taxon>
    </lineage>
</organism>
<dbReference type="PANTHER" id="PTHR48081">
    <property type="entry name" value="AB HYDROLASE SUPERFAMILY PROTEIN C4A8.06C"/>
    <property type="match status" value="1"/>
</dbReference>
<dbReference type="PANTHER" id="PTHR48081:SF13">
    <property type="entry name" value="ALPHA_BETA HYDROLASE"/>
    <property type="match status" value="1"/>
</dbReference>
<keyword evidence="1" id="KW-0378">Hydrolase</keyword>
<feature type="domain" description="BD-FAE-like" evidence="3">
    <location>
        <begin position="51"/>
        <end position="273"/>
    </location>
</feature>
<evidence type="ECO:0000256" key="1">
    <source>
        <dbReference type="ARBA" id="ARBA00022801"/>
    </source>
</evidence>
<name>A0A286FCJ0_9BACT</name>
<dbReference type="Pfam" id="PF20434">
    <property type="entry name" value="BD-FAE"/>
    <property type="match status" value="1"/>
</dbReference>
<proteinExistence type="predicted"/>
<dbReference type="Proteomes" id="UP000219452">
    <property type="component" value="Unassembled WGS sequence"/>
</dbReference>
<dbReference type="RefSeq" id="WP_097125096.1">
    <property type="nucleotide sequence ID" value="NZ_OCNH01000001.1"/>
</dbReference>
<evidence type="ECO:0000259" key="3">
    <source>
        <dbReference type="Pfam" id="PF20434"/>
    </source>
</evidence>
<evidence type="ECO:0000313" key="5">
    <source>
        <dbReference type="Proteomes" id="UP000219452"/>
    </source>
</evidence>
<dbReference type="InterPro" id="IPR050300">
    <property type="entry name" value="GDXG_lipolytic_enzyme"/>
</dbReference>
<dbReference type="OrthoDB" id="9777975at2"/>
<dbReference type="InterPro" id="IPR049492">
    <property type="entry name" value="BD-FAE-like_dom"/>
</dbReference>
<dbReference type="EMBL" id="OCNH01000001">
    <property type="protein sequence ID" value="SOD80554.1"/>
    <property type="molecule type" value="Genomic_DNA"/>
</dbReference>
<dbReference type="Gene3D" id="3.40.50.1820">
    <property type="entry name" value="alpha/beta hydrolase"/>
    <property type="match status" value="1"/>
</dbReference>
<feature type="signal peptide" evidence="2">
    <location>
        <begin position="1"/>
        <end position="18"/>
    </location>
</feature>
<evidence type="ECO:0000256" key="2">
    <source>
        <dbReference type="SAM" id="SignalP"/>
    </source>
</evidence>
<protein>
    <submittedName>
        <fullName evidence="4">Acetyl esterase/lipase</fullName>
    </submittedName>
</protein>
<reference evidence="5" key="1">
    <citation type="submission" date="2017-09" db="EMBL/GenBank/DDBJ databases">
        <authorList>
            <person name="Varghese N."/>
            <person name="Submissions S."/>
        </authorList>
    </citation>
    <scope>NUCLEOTIDE SEQUENCE [LARGE SCALE GENOMIC DNA]</scope>
    <source>
        <strain evidence="5">DSM 29961</strain>
    </source>
</reference>
<gene>
    <name evidence="4" type="ORF">SAMN06269250_1460</name>
</gene>
<dbReference type="GO" id="GO:0016787">
    <property type="term" value="F:hydrolase activity"/>
    <property type="evidence" value="ECO:0007669"/>
    <property type="project" value="UniProtKB-KW"/>
</dbReference>
<dbReference type="InterPro" id="IPR029058">
    <property type="entry name" value="AB_hydrolase_fold"/>
</dbReference>
<keyword evidence="2" id="KW-0732">Signal</keyword>
<evidence type="ECO:0000313" key="4">
    <source>
        <dbReference type="EMBL" id="SOD80554.1"/>
    </source>
</evidence>
<keyword evidence="5" id="KW-1185">Reference proteome</keyword>
<dbReference type="SUPFAM" id="SSF53474">
    <property type="entry name" value="alpha/beta-Hydrolases"/>
    <property type="match status" value="1"/>
</dbReference>
<accession>A0A286FCJ0</accession>
<dbReference type="AlphaFoldDB" id="A0A286FCJ0"/>
<feature type="chain" id="PRO_5012741563" evidence="2">
    <location>
        <begin position="19"/>
        <end position="317"/>
    </location>
</feature>
<sequence>MKRALTAVLIFLSINTMAQNQEMDVEKLAIESSRYWLDLDYVGDGLVGHKLDIHLPKTGNAPFPVVICIYGSAWRANSWKANTFSEAGIGQKLLGKGFAVVSINYRSSADAQFPAQIQDVKAALRYIRANAPKFGLDNSFISVTGWSSGGHLAAMAGTTNGIKKTTINGLDVDIEGALGKFTQADSHVDAVVDWFGPTDFLIMDACGSTMPHNDAKSPESILVGGPIQENKDKVALANPISYVRKSNPPFLLFHGDKDPLVPHCQSEKLFERLQATGVESKLVIVPGGGHGPGVMIDTYYKQALAFLANQLETSKRK</sequence>